<dbReference type="Gene3D" id="3.10.450.10">
    <property type="match status" value="1"/>
</dbReference>
<reference evidence="2" key="2">
    <citation type="submission" date="2022-08" db="UniProtKB">
        <authorList>
            <consortium name="EnsemblMetazoa"/>
        </authorList>
    </citation>
    <scope>IDENTIFICATION</scope>
    <source>
        <strain evidence="2">STECLA/ALBI9_A</strain>
    </source>
</reference>
<evidence type="ECO:0000313" key="2">
    <source>
        <dbReference type="EnsemblMetazoa" id="AALB009000-PA"/>
    </source>
</evidence>
<name>A0A182FR25_ANOAL</name>
<protein>
    <recommendedName>
        <fullName evidence="4">Cystatin domain-containing protein</fullName>
    </recommendedName>
</protein>
<dbReference type="AlphaFoldDB" id="A0A182FR25"/>
<dbReference type="OrthoDB" id="6357437at2759"/>
<reference evidence="2 3" key="1">
    <citation type="journal article" date="2017" name="G3 (Bethesda)">
        <title>The Physical Genome Mapping of Anopheles albimanus Corrected Scaffold Misassemblies and Identified Interarm Rearrangements in Genus Anopheles.</title>
        <authorList>
            <person name="Artemov G.N."/>
            <person name="Peery A.N."/>
            <person name="Jiang X."/>
            <person name="Tu Z."/>
            <person name="Stegniy V.N."/>
            <person name="Sharakhova M.V."/>
            <person name="Sharakhov I.V."/>
        </authorList>
    </citation>
    <scope>NUCLEOTIDE SEQUENCE [LARGE SCALE GENOMIC DNA]</scope>
    <source>
        <strain evidence="2 3">ALBI9_A</strain>
    </source>
</reference>
<evidence type="ECO:0000313" key="3">
    <source>
        <dbReference type="Proteomes" id="UP000069272"/>
    </source>
</evidence>
<dbReference type="InterPro" id="IPR046350">
    <property type="entry name" value="Cystatin_sf"/>
</dbReference>
<evidence type="ECO:0008006" key="4">
    <source>
        <dbReference type="Google" id="ProtNLM"/>
    </source>
</evidence>
<dbReference type="VEuPathDB" id="VectorBase:AALB009000"/>
<dbReference type="RefSeq" id="XP_035778961.1">
    <property type="nucleotide sequence ID" value="XM_035923068.1"/>
</dbReference>
<dbReference type="VEuPathDB" id="VectorBase:AALB20_033391"/>
<dbReference type="SUPFAM" id="SSF54403">
    <property type="entry name" value="Cystatin/monellin"/>
    <property type="match status" value="1"/>
</dbReference>
<organism evidence="2 3">
    <name type="scientific">Anopheles albimanus</name>
    <name type="common">New world malaria mosquito</name>
    <dbReference type="NCBI Taxonomy" id="7167"/>
    <lineage>
        <taxon>Eukaryota</taxon>
        <taxon>Metazoa</taxon>
        <taxon>Ecdysozoa</taxon>
        <taxon>Arthropoda</taxon>
        <taxon>Hexapoda</taxon>
        <taxon>Insecta</taxon>
        <taxon>Pterygota</taxon>
        <taxon>Neoptera</taxon>
        <taxon>Endopterygota</taxon>
        <taxon>Diptera</taxon>
        <taxon>Nematocera</taxon>
        <taxon>Culicoidea</taxon>
        <taxon>Culicidae</taxon>
        <taxon>Anophelinae</taxon>
        <taxon>Anopheles</taxon>
    </lineage>
</organism>
<proteinExistence type="predicted"/>
<feature type="region of interest" description="Disordered" evidence="1">
    <location>
        <begin position="1"/>
        <end position="25"/>
    </location>
</feature>
<sequence>MAEEQQKEELCGGVQAEDDLQNPEHDKRITTALATTDGHAGKSYKMHSVTKQVVAGMKYVYIISFESDDSDQKYMISVWERPWLKDPAEAQIITFKEYTPNE</sequence>
<keyword evidence="3" id="KW-1185">Reference proteome</keyword>
<dbReference type="KEGG" id="aali:118459567"/>
<feature type="compositionally biased region" description="Basic and acidic residues" evidence="1">
    <location>
        <begin position="1"/>
        <end position="10"/>
    </location>
</feature>
<dbReference type="Proteomes" id="UP000069272">
    <property type="component" value="Chromosome 2R"/>
</dbReference>
<accession>A0A182FR25</accession>
<evidence type="ECO:0000256" key="1">
    <source>
        <dbReference type="SAM" id="MobiDB-lite"/>
    </source>
</evidence>
<dbReference type="GeneID" id="118459567"/>
<dbReference type="EnsemblMetazoa" id="AALB009000-RA">
    <property type="protein sequence ID" value="AALB009000-PA"/>
    <property type="gene ID" value="AALB009000"/>
</dbReference>